<dbReference type="InterPro" id="IPR023865">
    <property type="entry name" value="Aliphatic_acid_kinase_CS"/>
</dbReference>
<protein>
    <recommendedName>
        <fullName evidence="6">Acetate kinase</fullName>
        <ecNumber evidence="6">2.7.2.1</ecNumber>
    </recommendedName>
    <alternativeName>
        <fullName evidence="6">Acetokinase</fullName>
    </alternativeName>
</protein>
<comment type="pathway">
    <text evidence="6">Metabolic intermediate biosynthesis; acetyl-CoA biosynthesis; acetyl-CoA from acetate: step 1/2.</text>
</comment>
<reference evidence="8 9" key="1">
    <citation type="journal article" date="2014" name="PLoS ONE">
        <title>An emerging Mycoplasma associated with trichomoniasis, vaginal infection and disease.</title>
        <authorList>
            <consortium name="Vaginal Microbiome Consortium"/>
            <person name="Fettweis J.M."/>
            <person name="Serrano M.G."/>
            <person name="Huang B."/>
            <person name="Brooks J.P."/>
            <person name="Glascock A.L."/>
            <person name="Sheth N.U."/>
            <person name="Strauss J.F.III."/>
            <person name="Jefferson K.K."/>
            <person name="Buck G.A."/>
        </authorList>
    </citation>
    <scope>NUCLEOTIDE SEQUENCE [LARGE SCALE GENOMIC DNA]</scope>
    <source>
        <strain evidence="8 9">VCU_M1</strain>
    </source>
</reference>
<comment type="similarity">
    <text evidence="1 6 7">Belongs to the acetokinase family.</text>
</comment>
<proteinExistence type="inferred from homology"/>
<feature type="binding site" evidence="6">
    <location>
        <position position="421"/>
    </location>
    <ligand>
        <name>Mg(2+)</name>
        <dbReference type="ChEBI" id="CHEBI:18420"/>
    </ligand>
</feature>
<accession>A0A097SSP7</accession>
<evidence type="ECO:0000313" key="9">
    <source>
        <dbReference type="Proteomes" id="UP000030066"/>
    </source>
</evidence>
<feature type="site" description="Transition state stabilizer" evidence="6">
    <location>
        <position position="278"/>
    </location>
</feature>
<dbReference type="AlphaFoldDB" id="A0A097SSP7"/>
<dbReference type="KEGG" id="mgj:MGM1_2290"/>
<evidence type="ECO:0000256" key="5">
    <source>
        <dbReference type="ARBA" id="ARBA00022840"/>
    </source>
</evidence>
<dbReference type="GO" id="GO:0006085">
    <property type="term" value="P:acetyl-CoA biosynthetic process"/>
    <property type="evidence" value="ECO:0007669"/>
    <property type="project" value="UniProtKB-UniRule"/>
</dbReference>
<comment type="subcellular location">
    <subcellularLocation>
        <location evidence="6">Cytoplasm</location>
    </subcellularLocation>
</comment>
<dbReference type="GO" id="GO:0005737">
    <property type="term" value="C:cytoplasm"/>
    <property type="evidence" value="ECO:0007669"/>
    <property type="project" value="UniProtKB-SubCell"/>
</dbReference>
<dbReference type="InterPro" id="IPR000890">
    <property type="entry name" value="Aliphatic_acid_kin_short-chain"/>
</dbReference>
<feature type="active site" description="Proton donor/acceptor" evidence="6">
    <location>
        <position position="188"/>
    </location>
</feature>
<evidence type="ECO:0000256" key="2">
    <source>
        <dbReference type="ARBA" id="ARBA00022679"/>
    </source>
</evidence>
<dbReference type="UniPathway" id="UPA00340">
    <property type="reaction ID" value="UER00458"/>
</dbReference>
<dbReference type="PIRSF" id="PIRSF000722">
    <property type="entry name" value="Acetate_prop_kin"/>
    <property type="match status" value="1"/>
</dbReference>
<keyword evidence="6" id="KW-0963">Cytoplasm</keyword>
<evidence type="ECO:0000256" key="7">
    <source>
        <dbReference type="RuleBase" id="RU003835"/>
    </source>
</evidence>
<feature type="site" description="Transition state stabilizer" evidence="6">
    <location>
        <position position="219"/>
    </location>
</feature>
<dbReference type="SUPFAM" id="SSF53067">
    <property type="entry name" value="Actin-like ATPase domain"/>
    <property type="match status" value="2"/>
</dbReference>
<evidence type="ECO:0000313" key="8">
    <source>
        <dbReference type="EMBL" id="AIV03606.1"/>
    </source>
</evidence>
<dbReference type="NCBIfam" id="TIGR00016">
    <property type="entry name" value="ackA"/>
    <property type="match status" value="1"/>
</dbReference>
<dbReference type="GO" id="GO:0005524">
    <property type="term" value="F:ATP binding"/>
    <property type="evidence" value="ECO:0007669"/>
    <property type="project" value="UniProtKB-KW"/>
</dbReference>
<keyword evidence="9" id="KW-1185">Reference proteome</keyword>
<comment type="cofactor">
    <cofactor evidence="6">
        <name>Mg(2+)</name>
        <dbReference type="ChEBI" id="CHEBI:18420"/>
    </cofactor>
    <cofactor evidence="6">
        <name>Mn(2+)</name>
        <dbReference type="ChEBI" id="CHEBI:29035"/>
    </cofactor>
    <text evidence="6">Mg(2+). Can also accept Mn(2+).</text>
</comment>
<feature type="binding site" evidence="6">
    <location>
        <position position="131"/>
    </location>
    <ligand>
        <name>substrate</name>
    </ligand>
</feature>
<feature type="binding site" evidence="6">
    <location>
        <begin position="367"/>
        <end position="371"/>
    </location>
    <ligand>
        <name>ATP</name>
        <dbReference type="ChEBI" id="CHEBI:30616"/>
    </ligand>
</feature>
<dbReference type="PANTHER" id="PTHR21060">
    <property type="entry name" value="ACETATE KINASE"/>
    <property type="match status" value="1"/>
</dbReference>
<dbReference type="Pfam" id="PF00871">
    <property type="entry name" value="Acetate_kinase"/>
    <property type="match status" value="1"/>
</dbReference>
<dbReference type="HAMAP" id="MF_00020">
    <property type="entry name" value="Acetate_kinase"/>
    <property type="match status" value="1"/>
</dbReference>
<feature type="binding site" evidence="6">
    <location>
        <begin position="245"/>
        <end position="249"/>
    </location>
    <ligand>
        <name>ATP</name>
        <dbReference type="ChEBI" id="CHEBI:30616"/>
    </ligand>
</feature>
<keyword evidence="6" id="KW-0460">Magnesium</keyword>
<keyword evidence="5 6" id="KW-0067">ATP-binding</keyword>
<dbReference type="PRINTS" id="PR00471">
    <property type="entry name" value="ACETATEKNASE"/>
</dbReference>
<keyword evidence="6" id="KW-0479">Metal-binding</keyword>
<dbReference type="eggNOG" id="COG0282">
    <property type="taxonomic scope" value="Bacteria"/>
</dbReference>
<dbReference type="STRING" id="1318617.MGM1_2290"/>
<dbReference type="EMBL" id="CP007711">
    <property type="protein sequence ID" value="AIV03606.1"/>
    <property type="molecule type" value="Genomic_DNA"/>
</dbReference>
<gene>
    <name evidence="6 8" type="primary">ackA</name>
    <name evidence="8" type="ORF">MGM1_2290</name>
</gene>
<feature type="binding site" evidence="6">
    <location>
        <position position="57"/>
    </location>
    <ligand>
        <name>ATP</name>
        <dbReference type="ChEBI" id="CHEBI:30616"/>
    </ligand>
</feature>
<feature type="binding site" evidence="6">
    <location>
        <position position="50"/>
    </location>
    <ligand>
        <name>Mg(2+)</name>
        <dbReference type="ChEBI" id="CHEBI:18420"/>
    </ligand>
</feature>
<name>A0A097SSP7_9BACT</name>
<keyword evidence="2 6" id="KW-0808">Transferase</keyword>
<dbReference type="InterPro" id="IPR004372">
    <property type="entry name" value="Ac/propionate_kinase"/>
</dbReference>
<comment type="catalytic activity">
    <reaction evidence="6">
        <text>acetate + ATP = acetyl phosphate + ADP</text>
        <dbReference type="Rhea" id="RHEA:11352"/>
        <dbReference type="ChEBI" id="CHEBI:22191"/>
        <dbReference type="ChEBI" id="CHEBI:30089"/>
        <dbReference type="ChEBI" id="CHEBI:30616"/>
        <dbReference type="ChEBI" id="CHEBI:456216"/>
        <dbReference type="EC" id="2.7.2.1"/>
    </reaction>
</comment>
<organism evidence="8 9">
    <name type="scientific">Candidatus Malacoplasma girerdii</name>
    <dbReference type="NCBI Taxonomy" id="1318617"/>
    <lineage>
        <taxon>Bacteria</taxon>
        <taxon>Bacillati</taxon>
        <taxon>Mycoplasmatota</taxon>
        <taxon>Mycoplasmoidales</taxon>
        <taxon>Mycoplasmoidaceae</taxon>
        <taxon>Malacoplasma</taxon>
    </lineage>
</organism>
<evidence type="ECO:0000256" key="4">
    <source>
        <dbReference type="ARBA" id="ARBA00022777"/>
    </source>
</evidence>
<dbReference type="GO" id="GO:0006083">
    <property type="term" value="P:acetate metabolic process"/>
    <property type="evidence" value="ECO:0007669"/>
    <property type="project" value="TreeGrafter"/>
</dbReference>
<sequence length="434" mass="48929">MHVQHAHLMGKNLIVESKKFLKMKSKIFTMFNSSTKEKKMNKNTMILVINAGSSSIKFKVYQTNNYEVLASGQCEKISNPIGIFSFKSKEVHKEENISIPNHETGVNLILNALKKHNIIPDFKLIKGIGHRIVMGGRKYLNSAIVNEKVIKDLVDYYPLVPLHNPPEVDTIKTFQSLLPNTPNVVVFDTSFHTTIPDYNQYALSDDIVKKYQIYRYGFHGTSYRYITEQMQKILNKKDVNLVVCHLGNGASVCAIEHSKSIDTSMGLTPLEGLVMGTRCGDIDPSVVTYLIRQGFKPNEVDDLLNKKSGLKGMCGTNDFREINANIDKGDMKALKAAIMFTKRVAKYIVQYINELQNNVDGIVFTGGIGENDLQTIQNILNNLHVINTSLDYKALKEKLVDYKLISSKFATCPIYIIRTNEELMIAHDVNSLVN</sequence>
<evidence type="ECO:0000256" key="6">
    <source>
        <dbReference type="HAMAP-Rule" id="MF_00020"/>
    </source>
</evidence>
<keyword evidence="3 6" id="KW-0547">Nucleotide-binding</keyword>
<dbReference type="PROSITE" id="PS01075">
    <property type="entry name" value="ACETATE_KINASE_1"/>
    <property type="match status" value="1"/>
</dbReference>
<feature type="binding site" evidence="6">
    <location>
        <begin position="318"/>
        <end position="320"/>
    </location>
    <ligand>
        <name>ATP</name>
        <dbReference type="ChEBI" id="CHEBI:30616"/>
    </ligand>
</feature>
<evidence type="ECO:0000256" key="3">
    <source>
        <dbReference type="ARBA" id="ARBA00022741"/>
    </source>
</evidence>
<dbReference type="EC" id="2.7.2.1" evidence="6"/>
<dbReference type="PANTHER" id="PTHR21060:SF15">
    <property type="entry name" value="ACETATE KINASE-RELATED"/>
    <property type="match status" value="1"/>
</dbReference>
<comment type="subunit">
    <text evidence="6">Homodimer.</text>
</comment>
<keyword evidence="4 6" id="KW-0418">Kinase</keyword>
<dbReference type="Gene3D" id="3.30.420.40">
    <property type="match status" value="2"/>
</dbReference>
<comment type="function">
    <text evidence="6">Catalyzes the formation of acetyl phosphate from acetate and ATP. Can also catalyze the reverse reaction.</text>
</comment>
<dbReference type="GO" id="GO:0008776">
    <property type="term" value="F:acetate kinase activity"/>
    <property type="evidence" value="ECO:0007669"/>
    <property type="project" value="UniProtKB-UniRule"/>
</dbReference>
<dbReference type="GO" id="GO:0000287">
    <property type="term" value="F:magnesium ion binding"/>
    <property type="evidence" value="ECO:0007669"/>
    <property type="project" value="UniProtKB-UniRule"/>
</dbReference>
<dbReference type="HOGENOM" id="CLU_020352_0_1_14"/>
<evidence type="ECO:0000256" key="1">
    <source>
        <dbReference type="ARBA" id="ARBA00008748"/>
    </source>
</evidence>
<dbReference type="InterPro" id="IPR043129">
    <property type="entry name" value="ATPase_NBD"/>
</dbReference>
<dbReference type="Proteomes" id="UP000030066">
    <property type="component" value="Chromosome"/>
</dbReference>